<organism evidence="1 2">
    <name type="scientific">Salipiger profundus</name>
    <dbReference type="NCBI Taxonomy" id="1229727"/>
    <lineage>
        <taxon>Bacteria</taxon>
        <taxon>Pseudomonadati</taxon>
        <taxon>Pseudomonadota</taxon>
        <taxon>Alphaproteobacteria</taxon>
        <taxon>Rhodobacterales</taxon>
        <taxon>Roseobacteraceae</taxon>
        <taxon>Salipiger</taxon>
    </lineage>
</organism>
<evidence type="ECO:0008006" key="3">
    <source>
        <dbReference type="Google" id="ProtNLM"/>
    </source>
</evidence>
<accession>A0A1U7DDF6</accession>
<dbReference type="KEGG" id="tpro:Ga0080559_TMP5"/>
<sequence>MAIETKPFDSAEYLRDPESRAEFLRDALETGDAAFITHAKDMIARAAAAQSDLDGSVIAQVLEAGLLARYGRHDPEGLSWARRAIREELLRRGWTLAPYTYPDDD</sequence>
<dbReference type="AlphaFoldDB" id="A0A1U7DDF6"/>
<evidence type="ECO:0000313" key="1">
    <source>
        <dbReference type="EMBL" id="APX26106.1"/>
    </source>
</evidence>
<geneLocation type="plasmid" evidence="2">
    <name>ptpro4</name>
</geneLocation>
<dbReference type="RefSeq" id="WP_076625766.1">
    <property type="nucleotide sequence ID" value="NZ_BMEW01000028.1"/>
</dbReference>
<reference evidence="1 2" key="1">
    <citation type="submission" date="2016-03" db="EMBL/GenBank/DDBJ databases">
        <title>Deep-sea bacteria in the southern Pacific.</title>
        <authorList>
            <person name="Tang K."/>
        </authorList>
    </citation>
    <scope>NUCLEOTIDE SEQUENCE [LARGE SCALE GENOMIC DNA]</scope>
    <source>
        <strain evidence="1 2">JLT2016</strain>
        <plasmid evidence="2">Plasmid ptpro4</plasmid>
    </source>
</reference>
<dbReference type="EMBL" id="CP014800">
    <property type="protein sequence ID" value="APX26106.1"/>
    <property type="molecule type" value="Genomic_DNA"/>
</dbReference>
<proteinExistence type="predicted"/>
<dbReference type="OrthoDB" id="9798416at2"/>
<evidence type="ECO:0000313" key="2">
    <source>
        <dbReference type="Proteomes" id="UP000186559"/>
    </source>
</evidence>
<protein>
    <recommendedName>
        <fullName evidence="3">Addiction module antidote protein</fullName>
    </recommendedName>
</protein>
<keyword evidence="1" id="KW-0614">Plasmid</keyword>
<gene>
    <name evidence="1" type="ORF">Ga0080559_TMP5</name>
</gene>
<name>A0A1U7DDF6_9RHOB</name>
<keyword evidence="2" id="KW-1185">Reference proteome</keyword>
<dbReference type="Proteomes" id="UP000186559">
    <property type="component" value="Plasmid pTPRO4"/>
</dbReference>